<dbReference type="EMBL" id="CM042013">
    <property type="protein sequence ID" value="KAI3738410.1"/>
    <property type="molecule type" value="Genomic_DNA"/>
</dbReference>
<keyword evidence="2" id="KW-1185">Reference proteome</keyword>
<protein>
    <submittedName>
        <fullName evidence="1">Uncharacterized protein</fullName>
    </submittedName>
</protein>
<dbReference type="Proteomes" id="UP001055811">
    <property type="component" value="Linkage Group LG05"/>
</dbReference>
<reference evidence="2" key="1">
    <citation type="journal article" date="2022" name="Mol. Ecol. Resour.">
        <title>The genomes of chicory, endive, great burdock and yacon provide insights into Asteraceae palaeo-polyploidization history and plant inulin production.</title>
        <authorList>
            <person name="Fan W."/>
            <person name="Wang S."/>
            <person name="Wang H."/>
            <person name="Wang A."/>
            <person name="Jiang F."/>
            <person name="Liu H."/>
            <person name="Zhao H."/>
            <person name="Xu D."/>
            <person name="Zhang Y."/>
        </authorList>
    </citation>
    <scope>NUCLEOTIDE SEQUENCE [LARGE SCALE GENOMIC DNA]</scope>
    <source>
        <strain evidence="2">cv. Punajuju</strain>
    </source>
</reference>
<comment type="caution">
    <text evidence="1">The sequence shown here is derived from an EMBL/GenBank/DDBJ whole genome shotgun (WGS) entry which is preliminary data.</text>
</comment>
<evidence type="ECO:0000313" key="1">
    <source>
        <dbReference type="EMBL" id="KAI3738410.1"/>
    </source>
</evidence>
<gene>
    <name evidence="1" type="ORF">L2E82_28440</name>
</gene>
<reference evidence="1 2" key="2">
    <citation type="journal article" date="2022" name="Mol. Ecol. Resour.">
        <title>The genomes of chicory, endive, great burdock and yacon provide insights into Asteraceae paleo-polyploidization history and plant inulin production.</title>
        <authorList>
            <person name="Fan W."/>
            <person name="Wang S."/>
            <person name="Wang H."/>
            <person name="Wang A."/>
            <person name="Jiang F."/>
            <person name="Liu H."/>
            <person name="Zhao H."/>
            <person name="Xu D."/>
            <person name="Zhang Y."/>
        </authorList>
    </citation>
    <scope>NUCLEOTIDE SEQUENCE [LARGE SCALE GENOMIC DNA]</scope>
    <source>
        <strain evidence="2">cv. Punajuju</strain>
        <tissue evidence="1">Leaves</tissue>
    </source>
</reference>
<sequence>MTLRSCKPTKHSYAGEDMISTLPDALLTQILLFLPEADVKQTRFLSNRWKDIWAFLPNLRLIMPSLSEEAKKFENFVDQTLALRDGMPIEEFYLYCSETCDYDSAYDWLCTVVKSKVQKLQLRFPHNRLKVKLCWNLFRTCDTLVELTLQGEFVLDVPRAELHFPCLKKINLVSIAYSEDEALMNLISGCPVLEELFVEREVNGKFDNLKMFKVASHSLKRLRIWFWRCVNFNVVIDAPNLEYMYIMDEISQHYTFTKLLSLVEAHIETLPNVSSEILLTSLSSVKILTIPDSTVLAEAYSIYKPVFNNLVKFATGLECNWGWIMLPDLLESMPNLEHITFLDGLVPRSWARVMFNMRWKPPMEVPHCLRFTMKEIIILNKEAITEEEFPLIRYLLRHSCHLETLSINAHNISPNTRDQLLRFPRGSAFCRIEFI</sequence>
<accession>A0ACB9CW20</accession>
<name>A0ACB9CW20_CICIN</name>
<evidence type="ECO:0000313" key="2">
    <source>
        <dbReference type="Proteomes" id="UP001055811"/>
    </source>
</evidence>
<organism evidence="1 2">
    <name type="scientific">Cichorium intybus</name>
    <name type="common">Chicory</name>
    <dbReference type="NCBI Taxonomy" id="13427"/>
    <lineage>
        <taxon>Eukaryota</taxon>
        <taxon>Viridiplantae</taxon>
        <taxon>Streptophyta</taxon>
        <taxon>Embryophyta</taxon>
        <taxon>Tracheophyta</taxon>
        <taxon>Spermatophyta</taxon>
        <taxon>Magnoliopsida</taxon>
        <taxon>eudicotyledons</taxon>
        <taxon>Gunneridae</taxon>
        <taxon>Pentapetalae</taxon>
        <taxon>asterids</taxon>
        <taxon>campanulids</taxon>
        <taxon>Asterales</taxon>
        <taxon>Asteraceae</taxon>
        <taxon>Cichorioideae</taxon>
        <taxon>Cichorieae</taxon>
        <taxon>Cichoriinae</taxon>
        <taxon>Cichorium</taxon>
    </lineage>
</organism>
<proteinExistence type="predicted"/>